<feature type="compositionally biased region" description="Low complexity" evidence="2">
    <location>
        <begin position="472"/>
        <end position="492"/>
    </location>
</feature>
<protein>
    <submittedName>
        <fullName evidence="3">Uncharacterized protein</fullName>
    </submittedName>
</protein>
<dbReference type="EMBL" id="BKCJ010005851">
    <property type="protein sequence ID" value="GEU68991.1"/>
    <property type="molecule type" value="Genomic_DNA"/>
</dbReference>
<evidence type="ECO:0000313" key="3">
    <source>
        <dbReference type="EMBL" id="GEU68991.1"/>
    </source>
</evidence>
<dbReference type="AlphaFoldDB" id="A0A6L2M4W2"/>
<evidence type="ECO:0000256" key="2">
    <source>
        <dbReference type="SAM" id="MobiDB-lite"/>
    </source>
</evidence>
<feature type="compositionally biased region" description="Basic and acidic residues" evidence="2">
    <location>
        <begin position="520"/>
        <end position="533"/>
    </location>
</feature>
<name>A0A6L2M4W2_TANCI</name>
<organism evidence="3">
    <name type="scientific">Tanacetum cinerariifolium</name>
    <name type="common">Dalmatian daisy</name>
    <name type="synonym">Chrysanthemum cinerariifolium</name>
    <dbReference type="NCBI Taxonomy" id="118510"/>
    <lineage>
        <taxon>Eukaryota</taxon>
        <taxon>Viridiplantae</taxon>
        <taxon>Streptophyta</taxon>
        <taxon>Embryophyta</taxon>
        <taxon>Tracheophyta</taxon>
        <taxon>Spermatophyta</taxon>
        <taxon>Magnoliopsida</taxon>
        <taxon>eudicotyledons</taxon>
        <taxon>Gunneridae</taxon>
        <taxon>Pentapetalae</taxon>
        <taxon>asterids</taxon>
        <taxon>campanulids</taxon>
        <taxon>Asterales</taxon>
        <taxon>Asteraceae</taxon>
        <taxon>Asteroideae</taxon>
        <taxon>Anthemideae</taxon>
        <taxon>Anthemidinae</taxon>
        <taxon>Tanacetum</taxon>
    </lineage>
</organism>
<feature type="coiled-coil region" evidence="1">
    <location>
        <begin position="302"/>
        <end position="350"/>
    </location>
</feature>
<feature type="region of interest" description="Disordered" evidence="2">
    <location>
        <begin position="470"/>
        <end position="504"/>
    </location>
</feature>
<comment type="caution">
    <text evidence="3">The sequence shown here is derived from an EMBL/GenBank/DDBJ whole genome shotgun (WGS) entry which is preliminary data.</text>
</comment>
<feature type="region of interest" description="Disordered" evidence="2">
    <location>
        <begin position="520"/>
        <end position="540"/>
    </location>
</feature>
<evidence type="ECO:0000256" key="1">
    <source>
        <dbReference type="SAM" id="Coils"/>
    </source>
</evidence>
<feature type="compositionally biased region" description="Basic and acidic residues" evidence="2">
    <location>
        <begin position="493"/>
        <end position="504"/>
    </location>
</feature>
<gene>
    <name evidence="3" type="ORF">Tci_040969</name>
</gene>
<accession>A0A6L2M4W2</accession>
<proteinExistence type="predicted"/>
<sequence length="540" mass="60921">MICDLTHIINAAYSINTDNLSDAVICSFFASQLNSPQRVHENLEQIHLDDMEEMDLRWQMAMLTMRARRFLKNIGRKLSVNENETIGFDNDQAAERPNYKLMDFSSSSSDSEFWSTAMAKTINGEVQLHAQVDGKEIVISESSVRRDLQLADEEGIDCLPNFIIFEQLALMGLKTTGWNEFNSTMASAIIYLATNQKFNFSKLIFDNEAVHKELGDSLVRAATTASSLEAEQDSGNITETQFKATPNEPSFQRTNSGGGPRCQETIEGNTAQTMFESVSKHFNDSLLVRGNTLQSDDDRLKLDELMLLCTNLQNIVLELEKTKTTQRNEIDNLKRRVKKLEKRNRSRTHKLKRLYKGLIARVESFGDEKSLGDDAFKQGRRIDAIDAEEDITLVNNADKEMFNVDVLGGEEMFVAGKNENVVEEVVDAAQVSTAVTIVTITTEKITLAQALEALKTSKPKVKRIVFQEPDKSTTTTISSQQSQDKGKGIIIEEPVKPKKKDQIRLDEEATKKLQAEFNKEERLREKAEKEERANIALIET</sequence>
<reference evidence="3" key="1">
    <citation type="journal article" date="2019" name="Sci. Rep.">
        <title>Draft genome of Tanacetum cinerariifolium, the natural source of mosquito coil.</title>
        <authorList>
            <person name="Yamashiro T."/>
            <person name="Shiraishi A."/>
            <person name="Satake H."/>
            <person name="Nakayama K."/>
        </authorList>
    </citation>
    <scope>NUCLEOTIDE SEQUENCE</scope>
</reference>
<keyword evidence="1" id="KW-0175">Coiled coil</keyword>